<reference evidence="2" key="1">
    <citation type="journal article" date="2017" name="Front. Plant Sci.">
        <title>Climate Clever Clovers: New Paradigm to Reduce the Environmental Footprint of Ruminants by Breeding Low Methanogenic Forages Utilizing Haplotype Variation.</title>
        <authorList>
            <person name="Kaur P."/>
            <person name="Appels R."/>
            <person name="Bayer P.E."/>
            <person name="Keeble-Gagnere G."/>
            <person name="Wang J."/>
            <person name="Hirakawa H."/>
            <person name="Shirasawa K."/>
            <person name="Vercoe P."/>
            <person name="Stefanova K."/>
            <person name="Durmic Z."/>
            <person name="Nichols P."/>
            <person name="Revell C."/>
            <person name="Isobe S.N."/>
            <person name="Edwards D."/>
            <person name="Erskine W."/>
        </authorList>
    </citation>
    <scope>NUCLEOTIDE SEQUENCE [LARGE SCALE GENOMIC DNA]</scope>
    <source>
        <strain evidence="2">cv. Daliak</strain>
    </source>
</reference>
<organism evidence="1 2">
    <name type="scientific">Trifolium subterraneum</name>
    <name type="common">Subterranean clover</name>
    <dbReference type="NCBI Taxonomy" id="3900"/>
    <lineage>
        <taxon>Eukaryota</taxon>
        <taxon>Viridiplantae</taxon>
        <taxon>Streptophyta</taxon>
        <taxon>Embryophyta</taxon>
        <taxon>Tracheophyta</taxon>
        <taxon>Spermatophyta</taxon>
        <taxon>Magnoliopsida</taxon>
        <taxon>eudicotyledons</taxon>
        <taxon>Gunneridae</taxon>
        <taxon>Pentapetalae</taxon>
        <taxon>rosids</taxon>
        <taxon>fabids</taxon>
        <taxon>Fabales</taxon>
        <taxon>Fabaceae</taxon>
        <taxon>Papilionoideae</taxon>
        <taxon>50 kb inversion clade</taxon>
        <taxon>NPAAA clade</taxon>
        <taxon>Hologalegina</taxon>
        <taxon>IRL clade</taxon>
        <taxon>Trifolieae</taxon>
        <taxon>Trifolium</taxon>
    </lineage>
</organism>
<evidence type="ECO:0000313" key="1">
    <source>
        <dbReference type="EMBL" id="GAU42398.1"/>
    </source>
</evidence>
<keyword evidence="2" id="KW-1185">Reference proteome</keyword>
<accession>A0A2Z6NCI5</accession>
<name>A0A2Z6NCI5_TRISU</name>
<dbReference type="OrthoDB" id="1418673at2759"/>
<sequence length="139" mass="15490">MAATGAYFSTAVSSPLIRRASPFLGKLNPGRVQSMSPRFAISVDRVPATFLEAEKGITAEVKREERSVVAETGKHLEENEKKQRSGWKDYLEQAEELIVADGGPPRWFSPLECGSRLDKSPLMLFLPGQLSFIIYYLIN</sequence>
<evidence type="ECO:0000313" key="2">
    <source>
        <dbReference type="Proteomes" id="UP000242715"/>
    </source>
</evidence>
<gene>
    <name evidence="1" type="ORF">TSUD_324530</name>
</gene>
<proteinExistence type="predicted"/>
<protein>
    <submittedName>
        <fullName evidence="1">Uncharacterized protein</fullName>
    </submittedName>
</protein>
<dbReference type="AlphaFoldDB" id="A0A2Z6NCI5"/>
<dbReference type="EMBL" id="DF973918">
    <property type="protein sequence ID" value="GAU42398.1"/>
    <property type="molecule type" value="Genomic_DNA"/>
</dbReference>
<dbReference type="Proteomes" id="UP000242715">
    <property type="component" value="Unassembled WGS sequence"/>
</dbReference>